<feature type="transmembrane region" description="Helical" evidence="1">
    <location>
        <begin position="117"/>
        <end position="143"/>
    </location>
</feature>
<comment type="caution">
    <text evidence="2">The sequence shown here is derived from an EMBL/GenBank/DDBJ whole genome shotgun (WGS) entry which is preliminary data.</text>
</comment>
<dbReference type="PROSITE" id="PS51257">
    <property type="entry name" value="PROKAR_LIPOPROTEIN"/>
    <property type="match status" value="1"/>
</dbReference>
<reference evidence="2" key="2">
    <citation type="journal article" date="2022" name="Microbiol. Resour. Announc.">
        <title>Metagenome Sequencing to Explore Phylogenomics of Terrestrial Cyanobacteria.</title>
        <authorList>
            <person name="Ward R.D."/>
            <person name="Stajich J.E."/>
            <person name="Johansen J.R."/>
            <person name="Huntemann M."/>
            <person name="Clum A."/>
            <person name="Foster B."/>
            <person name="Foster B."/>
            <person name="Roux S."/>
            <person name="Palaniappan K."/>
            <person name="Varghese N."/>
            <person name="Mukherjee S."/>
            <person name="Reddy T.B.K."/>
            <person name="Daum C."/>
            <person name="Copeland A."/>
            <person name="Chen I.A."/>
            <person name="Ivanova N.N."/>
            <person name="Kyrpides N.C."/>
            <person name="Shapiro N."/>
            <person name="Eloe-Fadrosh E.A."/>
            <person name="Pietrasiak N."/>
        </authorList>
    </citation>
    <scope>NUCLEOTIDE SEQUENCE</scope>
    <source>
        <strain evidence="2">UHER 2000/2452</strain>
    </source>
</reference>
<evidence type="ECO:0000313" key="3">
    <source>
        <dbReference type="Proteomes" id="UP000757435"/>
    </source>
</evidence>
<dbReference type="Proteomes" id="UP000757435">
    <property type="component" value="Unassembled WGS sequence"/>
</dbReference>
<dbReference type="EMBL" id="JAHHHD010000017">
    <property type="protein sequence ID" value="MBW4660073.1"/>
    <property type="molecule type" value="Genomic_DNA"/>
</dbReference>
<keyword evidence="1" id="KW-1133">Transmembrane helix</keyword>
<keyword evidence="1" id="KW-0812">Transmembrane</keyword>
<evidence type="ECO:0000256" key="1">
    <source>
        <dbReference type="SAM" id="Phobius"/>
    </source>
</evidence>
<reference evidence="2" key="1">
    <citation type="submission" date="2021-05" db="EMBL/GenBank/DDBJ databases">
        <authorList>
            <person name="Pietrasiak N."/>
            <person name="Ward R."/>
            <person name="Stajich J.E."/>
            <person name="Kurbessoian T."/>
        </authorList>
    </citation>
    <scope>NUCLEOTIDE SEQUENCE</scope>
    <source>
        <strain evidence="2">UHER 2000/2452</strain>
    </source>
</reference>
<evidence type="ECO:0000313" key="2">
    <source>
        <dbReference type="EMBL" id="MBW4660073.1"/>
    </source>
</evidence>
<proteinExistence type="predicted"/>
<feature type="transmembrane region" description="Helical" evidence="1">
    <location>
        <begin position="12"/>
        <end position="28"/>
    </location>
</feature>
<organism evidence="2 3">
    <name type="scientific">Drouetiella hepatica Uher 2000/2452</name>
    <dbReference type="NCBI Taxonomy" id="904376"/>
    <lineage>
        <taxon>Bacteria</taxon>
        <taxon>Bacillati</taxon>
        <taxon>Cyanobacteriota</taxon>
        <taxon>Cyanophyceae</taxon>
        <taxon>Oculatellales</taxon>
        <taxon>Oculatellaceae</taxon>
        <taxon>Drouetiella</taxon>
    </lineage>
</organism>
<gene>
    <name evidence="2" type="ORF">KME15_15465</name>
</gene>
<feature type="transmembrane region" description="Helical" evidence="1">
    <location>
        <begin position="40"/>
        <end position="64"/>
    </location>
</feature>
<keyword evidence="1" id="KW-0472">Membrane</keyword>
<dbReference type="AlphaFoldDB" id="A0A951QC45"/>
<feature type="transmembrane region" description="Helical" evidence="1">
    <location>
        <begin position="73"/>
        <end position="97"/>
    </location>
</feature>
<accession>A0A951QC45</accession>
<name>A0A951QC45_9CYAN</name>
<protein>
    <submittedName>
        <fullName evidence="2">Uncharacterized protein</fullName>
    </submittedName>
</protein>
<sequence>MPRYWRTWRVRWAVGLFAISVACLLWFSTKPYGLPGDFLLKIMLFQSSIALVIGLISGMVTAILQRSLRAGGIVLLGVLFGATLGGTVGLAVGIFVGGAMDRIFPGPTDPDLPNLGAALAGMAVYFFGQIIGAIWGGTDWLAFYSSNHRRREN</sequence>